<proteinExistence type="predicted"/>
<sequence length="317" mass="34573">MCFVVRSAIFLRKQVTITTKLFHMETKWSVAVLLLAVAGSASGDITCSDGKACSDKSTCCMTEGGYACCPIPNAVCCPDMDHCCPSGFRCNAATDMCERENQPWSSVPMLGKVAAEEPGSPVPSQLQSDSSRVRDNAVESSPGEVVQCDRVWSCPDGYTCCLHPYGVWWCCPHPAGRCCLDGVHCCAYGYDCDFTFTRCVRYDNLRYPFAPREAPSKIKAIRVSKPQVPLTRPWQASDDARQPGVIHCDVKFFCAPGNSCCKGPTGKWGCCPYPLGQCCDDGVHCCEYGYVCDPTSSKCTHGYSQIPSSLKEDAKQN</sequence>
<keyword evidence="2" id="KW-1185">Reference proteome</keyword>
<name>A0ACC2FKJ3_DALPE</name>
<reference evidence="1" key="1">
    <citation type="submission" date="2021-05" db="EMBL/GenBank/DDBJ databases">
        <authorList>
            <person name="Pan Q."/>
            <person name="Jouanno E."/>
            <person name="Zahm M."/>
            <person name="Klopp C."/>
            <person name="Cabau C."/>
            <person name="Louis A."/>
            <person name="Berthelot C."/>
            <person name="Parey E."/>
            <person name="Roest Crollius H."/>
            <person name="Montfort J."/>
            <person name="Robinson-Rechavi M."/>
            <person name="Bouchez O."/>
            <person name="Lampietro C."/>
            <person name="Lopez Roques C."/>
            <person name="Donnadieu C."/>
            <person name="Postlethwait J."/>
            <person name="Bobe J."/>
            <person name="Dillon D."/>
            <person name="Chandos A."/>
            <person name="von Hippel F."/>
            <person name="Guiguen Y."/>
        </authorList>
    </citation>
    <scope>NUCLEOTIDE SEQUENCE</scope>
    <source>
        <strain evidence="1">YG-Jan2019</strain>
    </source>
</reference>
<gene>
    <name evidence="1" type="ORF">DPEC_G00287660</name>
</gene>
<protein>
    <submittedName>
        <fullName evidence="1">Uncharacterized protein</fullName>
    </submittedName>
</protein>
<evidence type="ECO:0000313" key="1">
    <source>
        <dbReference type="EMBL" id="KAJ7991803.1"/>
    </source>
</evidence>
<dbReference type="EMBL" id="CM055753">
    <property type="protein sequence ID" value="KAJ7991803.1"/>
    <property type="molecule type" value="Genomic_DNA"/>
</dbReference>
<comment type="caution">
    <text evidence="1">The sequence shown here is derived from an EMBL/GenBank/DDBJ whole genome shotgun (WGS) entry which is preliminary data.</text>
</comment>
<organism evidence="1 2">
    <name type="scientific">Dallia pectoralis</name>
    <name type="common">Alaska blackfish</name>
    <dbReference type="NCBI Taxonomy" id="75939"/>
    <lineage>
        <taxon>Eukaryota</taxon>
        <taxon>Metazoa</taxon>
        <taxon>Chordata</taxon>
        <taxon>Craniata</taxon>
        <taxon>Vertebrata</taxon>
        <taxon>Euteleostomi</taxon>
        <taxon>Actinopterygii</taxon>
        <taxon>Neopterygii</taxon>
        <taxon>Teleostei</taxon>
        <taxon>Protacanthopterygii</taxon>
        <taxon>Esociformes</taxon>
        <taxon>Umbridae</taxon>
        <taxon>Dallia</taxon>
    </lineage>
</organism>
<dbReference type="Proteomes" id="UP001157502">
    <property type="component" value="Chromosome 26"/>
</dbReference>
<evidence type="ECO:0000313" key="2">
    <source>
        <dbReference type="Proteomes" id="UP001157502"/>
    </source>
</evidence>
<accession>A0ACC2FKJ3</accession>